<dbReference type="PANTHER" id="PTHR34477">
    <property type="entry name" value="UPF0213 PROTEIN YHBQ"/>
    <property type="match status" value="1"/>
</dbReference>
<gene>
    <name evidence="3" type="ORF">COX44_01540</name>
</gene>
<keyword evidence="3" id="KW-0540">Nuclease</keyword>
<keyword evidence="3" id="KW-0255">Endonuclease</keyword>
<dbReference type="CDD" id="cd10448">
    <property type="entry name" value="GIY-YIG_unchar_3"/>
    <property type="match status" value="1"/>
</dbReference>
<dbReference type="InterPro" id="IPR035901">
    <property type="entry name" value="GIY-YIG_endonuc_sf"/>
</dbReference>
<dbReference type="GO" id="GO:0004519">
    <property type="term" value="F:endonuclease activity"/>
    <property type="evidence" value="ECO:0007669"/>
    <property type="project" value="UniProtKB-KW"/>
</dbReference>
<dbReference type="PROSITE" id="PS50164">
    <property type="entry name" value="GIY_YIG"/>
    <property type="match status" value="1"/>
</dbReference>
<dbReference type="InterPro" id="IPR050190">
    <property type="entry name" value="UPF0213_domain"/>
</dbReference>
<dbReference type="Proteomes" id="UP000231480">
    <property type="component" value="Unassembled WGS sequence"/>
</dbReference>
<dbReference type="SMART" id="SM00465">
    <property type="entry name" value="GIYc"/>
    <property type="match status" value="1"/>
</dbReference>
<accession>A0A2G9YD51</accession>
<evidence type="ECO:0000313" key="4">
    <source>
        <dbReference type="Proteomes" id="UP000231480"/>
    </source>
</evidence>
<dbReference type="SUPFAM" id="SSF82771">
    <property type="entry name" value="GIY-YIG endonuclease"/>
    <property type="match status" value="1"/>
</dbReference>
<dbReference type="Pfam" id="PF01541">
    <property type="entry name" value="GIY-YIG"/>
    <property type="match status" value="1"/>
</dbReference>
<comment type="caution">
    <text evidence="3">The sequence shown here is derived from an EMBL/GenBank/DDBJ whole genome shotgun (WGS) entry which is preliminary data.</text>
</comment>
<organism evidence="3 4">
    <name type="scientific">Candidatus Portnoybacteria bacterium CG23_combo_of_CG06-09_8_20_14_all_37_13</name>
    <dbReference type="NCBI Taxonomy" id="1974819"/>
    <lineage>
        <taxon>Bacteria</taxon>
        <taxon>Candidatus Portnoyibacteriota</taxon>
    </lineage>
</organism>
<feature type="domain" description="GIY-YIG" evidence="2">
    <location>
        <begin position="3"/>
        <end position="78"/>
    </location>
</feature>
<evidence type="ECO:0000259" key="2">
    <source>
        <dbReference type="PROSITE" id="PS50164"/>
    </source>
</evidence>
<dbReference type="PANTHER" id="PTHR34477:SF5">
    <property type="entry name" value="BSL5627 PROTEIN"/>
    <property type="match status" value="1"/>
</dbReference>
<dbReference type="Gene3D" id="3.40.1440.10">
    <property type="entry name" value="GIY-YIG endonuclease"/>
    <property type="match status" value="1"/>
</dbReference>
<dbReference type="InterPro" id="IPR000305">
    <property type="entry name" value="GIY-YIG_endonuc"/>
</dbReference>
<evidence type="ECO:0000256" key="1">
    <source>
        <dbReference type="ARBA" id="ARBA00007435"/>
    </source>
</evidence>
<dbReference type="AlphaFoldDB" id="A0A2G9YD51"/>
<keyword evidence="3" id="KW-0378">Hydrolase</keyword>
<reference evidence="3 4" key="1">
    <citation type="submission" date="2017-09" db="EMBL/GenBank/DDBJ databases">
        <title>Depth-based differentiation of microbial function through sediment-hosted aquifers and enrichment of novel symbionts in the deep terrestrial subsurface.</title>
        <authorList>
            <person name="Probst A.J."/>
            <person name="Ladd B."/>
            <person name="Jarett J.K."/>
            <person name="Geller-Mcgrath D.E."/>
            <person name="Sieber C.M."/>
            <person name="Emerson J.B."/>
            <person name="Anantharaman K."/>
            <person name="Thomas B.C."/>
            <person name="Malmstrom R."/>
            <person name="Stieglmeier M."/>
            <person name="Klingl A."/>
            <person name="Woyke T."/>
            <person name="Ryan C.M."/>
            <person name="Banfield J.F."/>
        </authorList>
    </citation>
    <scope>NUCLEOTIDE SEQUENCE [LARGE SCALE GENOMIC DNA]</scope>
    <source>
        <strain evidence="3">CG23_combo_of_CG06-09_8_20_14_all_37_13</strain>
    </source>
</reference>
<dbReference type="EMBL" id="PCRH01000034">
    <property type="protein sequence ID" value="PIP17144.1"/>
    <property type="molecule type" value="Genomic_DNA"/>
</dbReference>
<comment type="similarity">
    <text evidence="1">Belongs to the UPF0213 family.</text>
</comment>
<sequence>MQQEYYVYIATNKSDTLYTGVTNNLRRRIYEHKNKSIEGFTKKYNINKLVFYEVLSSPNDAIMAEKRIKSWSRKKKIELIKSKNPDFSELLF</sequence>
<proteinExistence type="inferred from homology"/>
<name>A0A2G9YD51_9BACT</name>
<protein>
    <submittedName>
        <fullName evidence="3">Endonuclease</fullName>
    </submittedName>
</protein>
<evidence type="ECO:0000313" key="3">
    <source>
        <dbReference type="EMBL" id="PIP17144.1"/>
    </source>
</evidence>